<dbReference type="EMBL" id="HACA01025223">
    <property type="protein sequence ID" value="CDW42584.1"/>
    <property type="molecule type" value="Transcribed_RNA"/>
</dbReference>
<dbReference type="EMBL" id="HACA01025222">
    <property type="protein sequence ID" value="CDW42583.1"/>
    <property type="molecule type" value="Transcribed_RNA"/>
</dbReference>
<name>A0A0K2UWE5_LEPSM</name>
<dbReference type="PANTHER" id="PTHR46060:SF3">
    <property type="entry name" value="PROTEIN GVQW3"/>
    <property type="match status" value="1"/>
</dbReference>
<proteinExistence type="predicted"/>
<dbReference type="Gene3D" id="3.30.420.10">
    <property type="entry name" value="Ribonuclease H-like superfamily/Ribonuclease H"/>
    <property type="match status" value="1"/>
</dbReference>
<dbReference type="InterPro" id="IPR036397">
    <property type="entry name" value="RNaseH_sf"/>
</dbReference>
<reference evidence="1" key="1">
    <citation type="submission" date="2014-05" db="EMBL/GenBank/DDBJ databases">
        <authorList>
            <person name="Chronopoulou M."/>
        </authorList>
    </citation>
    <scope>NUCLEOTIDE SEQUENCE</scope>
    <source>
        <tissue evidence="1">Whole organism</tissue>
    </source>
</reference>
<dbReference type="GO" id="GO:0003676">
    <property type="term" value="F:nucleic acid binding"/>
    <property type="evidence" value="ECO:0007669"/>
    <property type="project" value="InterPro"/>
</dbReference>
<evidence type="ECO:0000313" key="1">
    <source>
        <dbReference type="EMBL" id="CDW42583.1"/>
    </source>
</evidence>
<dbReference type="PANTHER" id="PTHR46060">
    <property type="entry name" value="MARINER MOS1 TRANSPOSASE-LIKE PROTEIN"/>
    <property type="match status" value="1"/>
</dbReference>
<organism evidence="1">
    <name type="scientific">Lepeophtheirus salmonis</name>
    <name type="common">Salmon louse</name>
    <name type="synonym">Caligus salmonis</name>
    <dbReference type="NCBI Taxonomy" id="72036"/>
    <lineage>
        <taxon>Eukaryota</taxon>
        <taxon>Metazoa</taxon>
        <taxon>Ecdysozoa</taxon>
        <taxon>Arthropoda</taxon>
        <taxon>Crustacea</taxon>
        <taxon>Multicrustacea</taxon>
        <taxon>Hexanauplia</taxon>
        <taxon>Copepoda</taxon>
        <taxon>Siphonostomatoida</taxon>
        <taxon>Caligidae</taxon>
        <taxon>Lepeophtheirus</taxon>
    </lineage>
</organism>
<protein>
    <submittedName>
        <fullName evidence="1">Putative LOC100903547 [Metaseiulus occidentalis]</fullName>
    </submittedName>
</protein>
<accession>A0A0K2UWE5</accession>
<sequence length="99" mass="11571">MTTAPPHCFIATRQLVESHNWEPLAHPAYSSDPAPSKYHLFGSRGNVLNDLRFDSHAEAKKWIDSWFAAKDNPFFWKAFLNCLKDREIMWLAKAQYFEI</sequence>
<dbReference type="InterPro" id="IPR052709">
    <property type="entry name" value="Transposase-MT_Hybrid"/>
</dbReference>
<dbReference type="AlphaFoldDB" id="A0A0K2UWE5"/>